<evidence type="ECO:0000256" key="3">
    <source>
        <dbReference type="ARBA" id="ARBA00022801"/>
    </source>
</evidence>
<sequence>MESRRHPLTSPSLGTRRELTSLHFGAPGAGGKVYIQASLHADELPGMLTAWHLRQRLTALEAEGRLRGEVTLVPMANPVGLDQTLLGVQIGRFELGSGQNFNRYYPDLADVVHDAVAGRLGADAGANVRRVREALVAALARIAPQNELDSLRLTLMQLAADADVVLDLHCDFNAGLHLYTLTPMWPDCEPLARYLGSCAQLLATESGDSPFDEACSGFWLKLQTRVAAHAPATPVPLSCLAVTIELRGQDYVDHALAAQDADAIIAFLTHRGLVAGTPPPLPALRHPATPLAGSEPLLAPHPGVIAFHRAAGETVAAGDAVADIIDPLEGRVSTLTAPRAGMLYVRELRHYATTGMWVAKIATAEAFRTGKLLSA</sequence>
<dbReference type="AlphaFoldDB" id="A0A2U3THF3"/>
<accession>A0A2U3THF3</accession>
<dbReference type="PANTHER" id="PTHR37326:SF1">
    <property type="entry name" value="BLL3975 PROTEIN"/>
    <property type="match status" value="1"/>
</dbReference>
<dbReference type="OrthoDB" id="527673at2"/>
<dbReference type="PANTHER" id="PTHR37326">
    <property type="entry name" value="BLL3975 PROTEIN"/>
    <property type="match status" value="1"/>
</dbReference>
<dbReference type="RefSeq" id="WP_107888580.1">
    <property type="nucleotide sequence ID" value="NZ_CP028519.1"/>
</dbReference>
<dbReference type="SUPFAM" id="SSF53187">
    <property type="entry name" value="Zn-dependent exopeptidases"/>
    <property type="match status" value="1"/>
</dbReference>
<keyword evidence="2" id="KW-0479">Metal-binding</keyword>
<dbReference type="InterPro" id="IPR053138">
    <property type="entry name" value="N-alpha-Ac-DABA_deacetylase"/>
</dbReference>
<dbReference type="InterPro" id="IPR055438">
    <property type="entry name" value="AstE_AspA_cat"/>
</dbReference>
<name>A0A2U3THF3_9NEIS</name>
<dbReference type="GO" id="GO:0016788">
    <property type="term" value="F:hydrolase activity, acting on ester bonds"/>
    <property type="evidence" value="ECO:0007669"/>
    <property type="project" value="InterPro"/>
</dbReference>
<keyword evidence="3" id="KW-0378">Hydrolase</keyword>
<dbReference type="STRING" id="1122240.GCA_000620105_00928"/>
<evidence type="ECO:0000256" key="2">
    <source>
        <dbReference type="ARBA" id="ARBA00022723"/>
    </source>
</evidence>
<evidence type="ECO:0000256" key="4">
    <source>
        <dbReference type="ARBA" id="ARBA00022833"/>
    </source>
</evidence>
<gene>
    <name evidence="6" type="ORF">DAI18_01390</name>
</gene>
<evidence type="ECO:0000256" key="1">
    <source>
        <dbReference type="ARBA" id="ARBA00001947"/>
    </source>
</evidence>
<dbReference type="GO" id="GO:0046872">
    <property type="term" value="F:metal ion binding"/>
    <property type="evidence" value="ECO:0007669"/>
    <property type="project" value="UniProtKB-KW"/>
</dbReference>
<dbReference type="EMBL" id="CP028519">
    <property type="protein sequence ID" value="AVY92843.1"/>
    <property type="molecule type" value="Genomic_DNA"/>
</dbReference>
<evidence type="ECO:0000313" key="7">
    <source>
        <dbReference type="Proteomes" id="UP000244173"/>
    </source>
</evidence>
<keyword evidence="4" id="KW-0862">Zinc</keyword>
<organism evidence="6 7">
    <name type="scientific">Microvirgula aerodenitrificans</name>
    <dbReference type="NCBI Taxonomy" id="57480"/>
    <lineage>
        <taxon>Bacteria</taxon>
        <taxon>Pseudomonadati</taxon>
        <taxon>Pseudomonadota</taxon>
        <taxon>Betaproteobacteria</taxon>
        <taxon>Neisseriales</taxon>
        <taxon>Aquaspirillaceae</taxon>
        <taxon>Microvirgula</taxon>
    </lineage>
</organism>
<proteinExistence type="predicted"/>
<protein>
    <submittedName>
        <fullName evidence="6">Succinylglutamate desuccinylase</fullName>
    </submittedName>
</protein>
<keyword evidence="7" id="KW-1185">Reference proteome</keyword>
<comment type="cofactor">
    <cofactor evidence="1">
        <name>Zn(2+)</name>
        <dbReference type="ChEBI" id="CHEBI:29105"/>
    </cofactor>
</comment>
<feature type="domain" description="Succinylglutamate desuccinylase/Aspartoacylase catalytic" evidence="5">
    <location>
        <begin position="30"/>
        <end position="108"/>
    </location>
</feature>
<evidence type="ECO:0000313" key="6">
    <source>
        <dbReference type="EMBL" id="AVY92843.1"/>
    </source>
</evidence>
<dbReference type="Gene3D" id="3.40.630.10">
    <property type="entry name" value="Zn peptidases"/>
    <property type="match status" value="1"/>
</dbReference>
<dbReference type="KEGG" id="maer:DAI18_01390"/>
<evidence type="ECO:0000259" key="5">
    <source>
        <dbReference type="Pfam" id="PF24827"/>
    </source>
</evidence>
<reference evidence="6 7" key="1">
    <citation type="submission" date="2018-04" db="EMBL/GenBank/DDBJ databases">
        <title>Denitrifier Microvirgula.</title>
        <authorList>
            <person name="Anderson E."/>
            <person name="Jang J."/>
            <person name="Ishii S."/>
        </authorList>
    </citation>
    <scope>NUCLEOTIDE SEQUENCE [LARGE SCALE GENOMIC DNA]</scope>
    <source>
        <strain evidence="6 7">BE2.4</strain>
    </source>
</reference>
<dbReference type="Pfam" id="PF24827">
    <property type="entry name" value="AstE_AspA_cat"/>
    <property type="match status" value="1"/>
</dbReference>
<dbReference type="CDD" id="cd06250">
    <property type="entry name" value="M14_PaAOTO_like"/>
    <property type="match status" value="1"/>
</dbReference>
<dbReference type="Proteomes" id="UP000244173">
    <property type="component" value="Chromosome"/>
</dbReference>